<feature type="compositionally biased region" description="Basic and acidic residues" evidence="5">
    <location>
        <begin position="195"/>
        <end position="208"/>
    </location>
</feature>
<dbReference type="AlphaFoldDB" id="A0A840HSY8"/>
<dbReference type="PANTHER" id="PTHR12151:SF25">
    <property type="entry name" value="LINALOOL DEHYDRATASE_ISOMERASE DOMAIN-CONTAINING PROTEIN"/>
    <property type="match status" value="1"/>
</dbReference>
<dbReference type="InterPro" id="IPR003782">
    <property type="entry name" value="SCO1/SenC"/>
</dbReference>
<feature type="domain" description="Thioredoxin" evidence="7">
    <location>
        <begin position="34"/>
        <end position="208"/>
    </location>
</feature>
<gene>
    <name evidence="8" type="ORF">HNQ99_001347</name>
</gene>
<dbReference type="GO" id="GO:0046872">
    <property type="term" value="F:metal ion binding"/>
    <property type="evidence" value="ECO:0007669"/>
    <property type="project" value="UniProtKB-KW"/>
</dbReference>
<reference evidence="8 9" key="1">
    <citation type="submission" date="2020-08" db="EMBL/GenBank/DDBJ databases">
        <title>Genomic Encyclopedia of Type Strains, Phase IV (KMG-IV): sequencing the most valuable type-strain genomes for metagenomic binning, comparative biology and taxonomic classification.</title>
        <authorList>
            <person name="Goeker M."/>
        </authorList>
    </citation>
    <scope>NUCLEOTIDE SEQUENCE [LARGE SCALE GENOMIC DNA]</scope>
    <source>
        <strain evidence="8 9">DSM 7465</strain>
    </source>
</reference>
<dbReference type="EMBL" id="JACHOV010000004">
    <property type="protein sequence ID" value="MBB4641043.1"/>
    <property type="molecule type" value="Genomic_DNA"/>
</dbReference>
<dbReference type="FunFam" id="3.40.30.10:FF:000013">
    <property type="entry name" value="Blast:Protein SCO1 homolog, mitochondrial"/>
    <property type="match status" value="1"/>
</dbReference>
<dbReference type="Pfam" id="PF02630">
    <property type="entry name" value="SCO1-SenC"/>
    <property type="match status" value="1"/>
</dbReference>
<evidence type="ECO:0000259" key="7">
    <source>
        <dbReference type="PROSITE" id="PS51352"/>
    </source>
</evidence>
<feature type="chain" id="PRO_5032402738" evidence="6">
    <location>
        <begin position="21"/>
        <end position="208"/>
    </location>
</feature>
<name>A0A840HSY8_9SPHN</name>
<keyword evidence="2 3" id="KW-0186">Copper</keyword>
<dbReference type="Proteomes" id="UP000575068">
    <property type="component" value="Unassembled WGS sequence"/>
</dbReference>
<dbReference type="InterPro" id="IPR036249">
    <property type="entry name" value="Thioredoxin-like_sf"/>
</dbReference>
<keyword evidence="6" id="KW-0732">Signal</keyword>
<evidence type="ECO:0000256" key="3">
    <source>
        <dbReference type="PIRSR" id="PIRSR603782-1"/>
    </source>
</evidence>
<comment type="caution">
    <text evidence="8">The sequence shown here is derived from an EMBL/GenBank/DDBJ whole genome shotgun (WGS) entry which is preliminary data.</text>
</comment>
<evidence type="ECO:0000313" key="9">
    <source>
        <dbReference type="Proteomes" id="UP000575068"/>
    </source>
</evidence>
<feature type="binding site" evidence="3">
    <location>
        <position position="76"/>
    </location>
    <ligand>
        <name>Cu cation</name>
        <dbReference type="ChEBI" id="CHEBI:23378"/>
    </ligand>
</feature>
<feature type="binding site" evidence="3">
    <location>
        <position position="165"/>
    </location>
    <ligand>
        <name>Cu cation</name>
        <dbReference type="ChEBI" id="CHEBI:23378"/>
    </ligand>
</feature>
<feature type="compositionally biased region" description="Basic and acidic residues" evidence="5">
    <location>
        <begin position="24"/>
        <end position="33"/>
    </location>
</feature>
<proteinExistence type="inferred from homology"/>
<keyword evidence="4" id="KW-1015">Disulfide bond</keyword>
<evidence type="ECO:0000256" key="1">
    <source>
        <dbReference type="ARBA" id="ARBA00010996"/>
    </source>
</evidence>
<organism evidence="8 9">
    <name type="scientific">Rhizorhapis suberifaciens</name>
    <name type="common">corky root of lettuce</name>
    <dbReference type="NCBI Taxonomy" id="13656"/>
    <lineage>
        <taxon>Bacteria</taxon>
        <taxon>Pseudomonadati</taxon>
        <taxon>Pseudomonadota</taxon>
        <taxon>Alphaproteobacteria</taxon>
        <taxon>Sphingomonadales</taxon>
        <taxon>Sphingomonadaceae</taxon>
        <taxon>Rhizorhapis</taxon>
    </lineage>
</organism>
<feature type="region of interest" description="Disordered" evidence="5">
    <location>
        <begin position="182"/>
        <end position="208"/>
    </location>
</feature>
<feature type="region of interest" description="Disordered" evidence="5">
    <location>
        <begin position="24"/>
        <end position="43"/>
    </location>
</feature>
<accession>A0A840HSY8</accession>
<feature type="binding site" evidence="3">
    <location>
        <position position="72"/>
    </location>
    <ligand>
        <name>Cu cation</name>
        <dbReference type="ChEBI" id="CHEBI:23378"/>
    </ligand>
</feature>
<evidence type="ECO:0000256" key="2">
    <source>
        <dbReference type="ARBA" id="ARBA00023008"/>
    </source>
</evidence>
<feature type="signal peptide" evidence="6">
    <location>
        <begin position="1"/>
        <end position="20"/>
    </location>
</feature>
<dbReference type="SUPFAM" id="SSF52833">
    <property type="entry name" value="Thioredoxin-like"/>
    <property type="match status" value="1"/>
</dbReference>
<protein>
    <submittedName>
        <fullName evidence="8">Protein SCO1/2</fullName>
    </submittedName>
</protein>
<evidence type="ECO:0000313" key="8">
    <source>
        <dbReference type="EMBL" id="MBB4641043.1"/>
    </source>
</evidence>
<evidence type="ECO:0000256" key="5">
    <source>
        <dbReference type="SAM" id="MobiDB-lite"/>
    </source>
</evidence>
<evidence type="ECO:0000256" key="4">
    <source>
        <dbReference type="PIRSR" id="PIRSR603782-2"/>
    </source>
</evidence>
<dbReference type="PANTHER" id="PTHR12151">
    <property type="entry name" value="ELECTRON TRANSPORT PROTIN SCO1/SENC FAMILY MEMBER"/>
    <property type="match status" value="1"/>
</dbReference>
<sequence>MNKALISIAILCLLPLTACGDASDPDKKSERPPLEGASIGGPFTLTGQDGKKVSYSDFDGKYRLVYFGYTYCPDVCPLDLQKLMQGYRLFEKQNPALAAKVQPIFITIDPQRDTPSVVKNYVGNFHPKLIGLTGTSDEIADVAKEFAVYYAKDERSGGSEYLMNHLRAPYLMGPEGKPLAILPTDQPGTEEDEGSPERVLAELDRWVK</sequence>
<dbReference type="InterPro" id="IPR013766">
    <property type="entry name" value="Thioredoxin_domain"/>
</dbReference>
<feature type="disulfide bond" description="Redox-active" evidence="4">
    <location>
        <begin position="72"/>
        <end position="76"/>
    </location>
</feature>
<comment type="similarity">
    <text evidence="1">Belongs to the SCO1/2 family.</text>
</comment>
<dbReference type="Gene3D" id="3.40.30.10">
    <property type="entry name" value="Glutaredoxin"/>
    <property type="match status" value="1"/>
</dbReference>
<dbReference type="PROSITE" id="PS51352">
    <property type="entry name" value="THIOREDOXIN_2"/>
    <property type="match status" value="1"/>
</dbReference>
<evidence type="ECO:0000256" key="6">
    <source>
        <dbReference type="SAM" id="SignalP"/>
    </source>
</evidence>
<keyword evidence="9" id="KW-1185">Reference proteome</keyword>
<keyword evidence="3" id="KW-0479">Metal-binding</keyword>
<dbReference type="CDD" id="cd02968">
    <property type="entry name" value="SCO"/>
    <property type="match status" value="1"/>
</dbReference>